<dbReference type="SMART" id="SM00635">
    <property type="entry name" value="BID_2"/>
    <property type="match status" value="3"/>
</dbReference>
<sequence length="758" mass="81236">MKKILFVTLLSLGLLISTFQPGQASAQTDTELVSRLSGEDRYETSLEIAREGWNAAPNVILVTGSNFPDALSASALSKSKDAPIILTKAGKLSAAAISELKALSTKTVYIIGGTNVISTSIEEELKKMSIETTRIAGKDRYETSLKIAQEIGVENGITVAMGSNFPDALSIAPIASSKQMPILLSRKTGLDENIKSFIKNKNIPVSYIIGGTGVLDSSLDKSVPNSKRLSGDTRYETNLSIMKHFQKDLSFEKTYVATGSSFPDALSGSAIASKNDTAIFLTKKESMDASTIKFMKDKRVKNAVILGGAGAVSEQLESELNKELFISVSKVTLNPSAVGIKIGESTLLSAVITPADATNPTVQWSSSNAETATVDQDGKVTGHSIGTAVITATSENGGFKATTEVQVKPINVTSVKLDKSTNTLKIGETDTLTATISPSNATNKTVSWTSSDNAIATVTGEGIVEAKSVGTAIITVKSEDGEFTDVYTLTVKPINVTSIKLDQTSGTLIEGESTTLQATVSPDNATNKEVTWSSSEPAIAEVDANGNITALSAGNAKIIATATDGGYTATFDLTVVPVMIEFVDDIYQEVYQWDDFTLPTQVTVQMNNGTLEEKAVTWNTTEVDTSTIGSITFEGSIENYDESAKLHLEVKHLQDDLLLTGKSSVIINSLIKSYTITLSNYTPQDLKVEKVEIYSNGQLYSTRTKENLESNGVPTTIYSNNRWSIGFDFGFGISRNNSYYIVYIDYNGHSIPCKYMLT</sequence>
<organism evidence="3 4">
    <name type="scientific">Jeotgalibacillus malaysiensis</name>
    <dbReference type="NCBI Taxonomy" id="1508404"/>
    <lineage>
        <taxon>Bacteria</taxon>
        <taxon>Bacillati</taxon>
        <taxon>Bacillota</taxon>
        <taxon>Bacilli</taxon>
        <taxon>Bacillales</taxon>
        <taxon>Caryophanaceae</taxon>
        <taxon>Jeotgalibacillus</taxon>
    </lineage>
</organism>
<gene>
    <name evidence="3" type="ORF">JMA_29070</name>
</gene>
<feature type="chain" id="PRO_5002098690" description="BIG2 domain-containing protein" evidence="1">
    <location>
        <begin position="27"/>
        <end position="758"/>
    </location>
</feature>
<keyword evidence="4" id="KW-1185">Reference proteome</keyword>
<dbReference type="PANTHER" id="PTHR30032:SF8">
    <property type="entry name" value="GERMINATION-SPECIFIC N-ACETYLMURAMOYL-L-ALANINE AMIDASE"/>
    <property type="match status" value="1"/>
</dbReference>
<dbReference type="InterPro" id="IPR007253">
    <property type="entry name" value="Cell_wall-bd_2"/>
</dbReference>
<dbReference type="HOGENOM" id="CLU_367530_0_0_9"/>
<dbReference type="InterPro" id="IPR008964">
    <property type="entry name" value="Invasin/intimin_cell_adhesion"/>
</dbReference>
<accession>A0A0B5AW17</accession>
<evidence type="ECO:0000259" key="2">
    <source>
        <dbReference type="SMART" id="SM00635"/>
    </source>
</evidence>
<dbReference type="Gene3D" id="3.40.50.12090">
    <property type="match status" value="2"/>
</dbReference>
<feature type="domain" description="BIG2" evidence="2">
    <location>
        <begin position="327"/>
        <end position="404"/>
    </location>
</feature>
<dbReference type="EMBL" id="CP009416">
    <property type="protein sequence ID" value="AJD92224.1"/>
    <property type="molecule type" value="Genomic_DNA"/>
</dbReference>
<protein>
    <recommendedName>
        <fullName evidence="2">BIG2 domain-containing protein</fullName>
    </recommendedName>
</protein>
<feature type="signal peptide" evidence="1">
    <location>
        <begin position="1"/>
        <end position="26"/>
    </location>
</feature>
<dbReference type="InterPro" id="IPR011081">
    <property type="entry name" value="Big_4"/>
</dbReference>
<dbReference type="InterPro" id="IPR003343">
    <property type="entry name" value="Big_2"/>
</dbReference>
<dbReference type="Pfam" id="PF04122">
    <property type="entry name" value="CW_binding_2"/>
    <property type="match status" value="3"/>
</dbReference>
<feature type="domain" description="BIG2" evidence="2">
    <location>
        <begin position="495"/>
        <end position="572"/>
    </location>
</feature>
<dbReference type="Pfam" id="PF02368">
    <property type="entry name" value="Big_2"/>
    <property type="match status" value="3"/>
</dbReference>
<reference evidence="3 4" key="1">
    <citation type="submission" date="2014-08" db="EMBL/GenBank/DDBJ databases">
        <title>Complete genome of a marine bacteria Jeotgalibacillus malaysiensis.</title>
        <authorList>
            <person name="Yaakop A.S."/>
            <person name="Chan K.-G."/>
            <person name="Goh K.M."/>
        </authorList>
    </citation>
    <scope>NUCLEOTIDE SEQUENCE [LARGE SCALE GENOMIC DNA]</scope>
    <source>
        <strain evidence="3 4">D5</strain>
    </source>
</reference>
<dbReference type="Proteomes" id="UP000031449">
    <property type="component" value="Chromosome"/>
</dbReference>
<evidence type="ECO:0000313" key="4">
    <source>
        <dbReference type="Proteomes" id="UP000031449"/>
    </source>
</evidence>
<evidence type="ECO:0000313" key="3">
    <source>
        <dbReference type="EMBL" id="AJD92224.1"/>
    </source>
</evidence>
<dbReference type="KEGG" id="jeo:JMA_29070"/>
<dbReference type="Pfam" id="PF07532">
    <property type="entry name" value="Big_4"/>
    <property type="match status" value="1"/>
</dbReference>
<dbReference type="Gene3D" id="2.60.40.1080">
    <property type="match status" value="3"/>
</dbReference>
<proteinExistence type="predicted"/>
<evidence type="ECO:0000256" key="1">
    <source>
        <dbReference type="SAM" id="SignalP"/>
    </source>
</evidence>
<dbReference type="SUPFAM" id="SSF49373">
    <property type="entry name" value="Invasin/intimin cell-adhesion fragments"/>
    <property type="match status" value="3"/>
</dbReference>
<dbReference type="AlphaFoldDB" id="A0A0B5AW17"/>
<name>A0A0B5AW17_9BACL</name>
<dbReference type="InterPro" id="IPR051922">
    <property type="entry name" value="Bact_Sporulation_Assoc"/>
</dbReference>
<dbReference type="Gene3D" id="2.30.30.100">
    <property type="match status" value="1"/>
</dbReference>
<dbReference type="PANTHER" id="PTHR30032">
    <property type="entry name" value="N-ACETYLMURAMOYL-L-ALANINE AMIDASE-RELATED"/>
    <property type="match status" value="1"/>
</dbReference>
<feature type="domain" description="BIG2" evidence="2">
    <location>
        <begin position="411"/>
        <end position="488"/>
    </location>
</feature>
<keyword evidence="1" id="KW-0732">Signal</keyword>
<dbReference type="BioCyc" id="JESP1508404:G14D9-12188-MONOMER"/>